<dbReference type="PIRSF" id="PIRSF018266">
    <property type="entry name" value="FecR"/>
    <property type="match status" value="1"/>
</dbReference>
<dbReference type="PANTHER" id="PTHR30273">
    <property type="entry name" value="PERIPLASMIC SIGNAL SENSOR AND SIGMA FACTOR ACTIVATOR FECR-RELATED"/>
    <property type="match status" value="1"/>
</dbReference>
<keyword evidence="1" id="KW-0472">Membrane</keyword>
<feature type="domain" description="FecR protein" evidence="2">
    <location>
        <begin position="137"/>
        <end position="226"/>
    </location>
</feature>
<accession>A0A318PEJ2</accession>
<proteinExistence type="predicted"/>
<gene>
    <name evidence="4" type="ORF">CFR75_15705</name>
</gene>
<dbReference type="Pfam" id="PF04773">
    <property type="entry name" value="FecR"/>
    <property type="match status" value="1"/>
</dbReference>
<evidence type="ECO:0000259" key="3">
    <source>
        <dbReference type="Pfam" id="PF16220"/>
    </source>
</evidence>
<feature type="domain" description="FecR N-terminal" evidence="3">
    <location>
        <begin position="18"/>
        <end position="53"/>
    </location>
</feature>
<dbReference type="Gene3D" id="2.60.120.1440">
    <property type="match status" value="1"/>
</dbReference>
<dbReference type="STRING" id="1220579.GCA_001571345_03190"/>
<dbReference type="OrthoDB" id="7339213at2"/>
<evidence type="ECO:0008006" key="6">
    <source>
        <dbReference type="Google" id="ProtNLM"/>
    </source>
</evidence>
<dbReference type="EMBL" id="NKUC01000065">
    <property type="protein sequence ID" value="PYD55589.1"/>
    <property type="molecule type" value="Genomic_DNA"/>
</dbReference>
<dbReference type="InterPro" id="IPR032623">
    <property type="entry name" value="FecR_N"/>
</dbReference>
<evidence type="ECO:0000313" key="5">
    <source>
        <dbReference type="Proteomes" id="UP000248257"/>
    </source>
</evidence>
<comment type="caution">
    <text evidence="4">The sequence shown here is derived from an EMBL/GenBank/DDBJ whole genome shotgun (WGS) entry which is preliminary data.</text>
</comment>
<dbReference type="GO" id="GO:0016989">
    <property type="term" value="F:sigma factor antagonist activity"/>
    <property type="evidence" value="ECO:0007669"/>
    <property type="project" value="TreeGrafter"/>
</dbReference>
<name>A0A318PEJ2_KOMXY</name>
<keyword evidence="1" id="KW-1133">Transmembrane helix</keyword>
<evidence type="ECO:0000313" key="4">
    <source>
        <dbReference type="EMBL" id="PYD55589.1"/>
    </source>
</evidence>
<dbReference type="InterPro" id="IPR012373">
    <property type="entry name" value="Ferrdict_sens_TM"/>
</dbReference>
<dbReference type="InterPro" id="IPR006860">
    <property type="entry name" value="FecR"/>
</dbReference>
<dbReference type="PANTHER" id="PTHR30273:SF2">
    <property type="entry name" value="PROTEIN FECR"/>
    <property type="match status" value="1"/>
</dbReference>
<keyword evidence="5" id="KW-1185">Reference proteome</keyword>
<organism evidence="4 5">
    <name type="scientific">Komagataeibacter xylinus</name>
    <name type="common">Gluconacetobacter xylinus</name>
    <dbReference type="NCBI Taxonomy" id="28448"/>
    <lineage>
        <taxon>Bacteria</taxon>
        <taxon>Pseudomonadati</taxon>
        <taxon>Pseudomonadota</taxon>
        <taxon>Alphaproteobacteria</taxon>
        <taxon>Acetobacterales</taxon>
        <taxon>Acetobacteraceae</taxon>
        <taxon>Komagataeibacter</taxon>
    </lineage>
</organism>
<evidence type="ECO:0000256" key="1">
    <source>
        <dbReference type="SAM" id="Phobius"/>
    </source>
</evidence>
<feature type="transmembrane region" description="Helical" evidence="1">
    <location>
        <begin position="106"/>
        <end position="123"/>
    </location>
</feature>
<dbReference type="AlphaFoldDB" id="A0A318PEJ2"/>
<dbReference type="RefSeq" id="WP_061276546.1">
    <property type="nucleotide sequence ID" value="NZ_CBCRXN010000090.1"/>
</dbReference>
<reference evidence="4 5" key="1">
    <citation type="submission" date="2017-07" db="EMBL/GenBank/DDBJ databases">
        <title>A draft genome sequence of Komagataeibacter xylinus LMG 1515.</title>
        <authorList>
            <person name="Skraban J."/>
            <person name="Cleenwerck I."/>
            <person name="Vandamme P."/>
            <person name="Trcek J."/>
        </authorList>
    </citation>
    <scope>NUCLEOTIDE SEQUENCE [LARGE SCALE GENOMIC DNA]</scope>
    <source>
        <strain evidence="4 5">LMG 1515</strain>
    </source>
</reference>
<dbReference type="Pfam" id="PF16220">
    <property type="entry name" value="DUF4880"/>
    <property type="match status" value="1"/>
</dbReference>
<evidence type="ECO:0000259" key="2">
    <source>
        <dbReference type="Pfam" id="PF04773"/>
    </source>
</evidence>
<protein>
    <recommendedName>
        <fullName evidence="6">Histidine kinase</fullName>
    </recommendedName>
</protein>
<keyword evidence="1" id="KW-0812">Transmembrane</keyword>
<sequence length="346" mass="37576">MPTEPDDEAARDIRPPRRATEWLLALNEAPDDDALRRRFEAWRAEDPAHERDWLTTSHLFDQLGPALSPDLTGSGVMSAGTDRPDTALGSSAAIPLRRPAGRRGKFVLPALMLAAACVAAVLLTPDLLLRLRADQMTGVAEQRTITLADGSAIRLAPSAAVAIRYTGTQRAITLLRGEALFSVRHDPARPFTVTAGPVRTTDIGTTFDIRHEDQGATIAVCDGAVQVEDGTDGHAIRERLQAGDEIRISRNADGSPAFRRDTISPQEIALWTRSRAIIRDRTVKDAVDAIRPWFHGMIIVQLALARQPLTGVYTLSDPAAALAAVARAEDATMRQISPWIVVLSTR</sequence>
<dbReference type="Proteomes" id="UP000248257">
    <property type="component" value="Unassembled WGS sequence"/>
</dbReference>